<dbReference type="EMBL" id="JAAAID010003350">
    <property type="protein sequence ID" value="KAF9998572.1"/>
    <property type="molecule type" value="Genomic_DNA"/>
</dbReference>
<dbReference type="AlphaFoldDB" id="A0A9P6SSZ8"/>
<proteinExistence type="predicted"/>
<organism evidence="2 3">
    <name type="scientific">Entomortierella chlamydospora</name>
    <dbReference type="NCBI Taxonomy" id="101097"/>
    <lineage>
        <taxon>Eukaryota</taxon>
        <taxon>Fungi</taxon>
        <taxon>Fungi incertae sedis</taxon>
        <taxon>Mucoromycota</taxon>
        <taxon>Mortierellomycotina</taxon>
        <taxon>Mortierellomycetes</taxon>
        <taxon>Mortierellales</taxon>
        <taxon>Mortierellaceae</taxon>
        <taxon>Entomortierella</taxon>
    </lineage>
</organism>
<evidence type="ECO:0000256" key="1">
    <source>
        <dbReference type="SAM" id="MobiDB-lite"/>
    </source>
</evidence>
<reference evidence="2" key="1">
    <citation type="journal article" date="2020" name="Fungal Divers.">
        <title>Resolving the Mortierellaceae phylogeny through synthesis of multi-gene phylogenetics and phylogenomics.</title>
        <authorList>
            <person name="Vandepol N."/>
            <person name="Liber J."/>
            <person name="Desiro A."/>
            <person name="Na H."/>
            <person name="Kennedy M."/>
            <person name="Barry K."/>
            <person name="Grigoriev I.V."/>
            <person name="Miller A.N."/>
            <person name="O'Donnell K."/>
            <person name="Stajich J.E."/>
            <person name="Bonito G."/>
        </authorList>
    </citation>
    <scope>NUCLEOTIDE SEQUENCE</scope>
    <source>
        <strain evidence="2">NRRL 2769</strain>
    </source>
</reference>
<keyword evidence="3" id="KW-1185">Reference proteome</keyword>
<name>A0A9P6SSZ8_9FUNG</name>
<protein>
    <submittedName>
        <fullName evidence="2">Uncharacterized protein</fullName>
    </submittedName>
</protein>
<gene>
    <name evidence="2" type="ORF">BGZ80_006757</name>
</gene>
<dbReference type="Proteomes" id="UP000703661">
    <property type="component" value="Unassembled WGS sequence"/>
</dbReference>
<comment type="caution">
    <text evidence="2">The sequence shown here is derived from an EMBL/GenBank/DDBJ whole genome shotgun (WGS) entry which is preliminary data.</text>
</comment>
<feature type="region of interest" description="Disordered" evidence="1">
    <location>
        <begin position="1"/>
        <end position="64"/>
    </location>
</feature>
<sequence length="87" mass="9606">MPPPSMPMTTSGPLPPISKGRRPIRALQAQAPLYGMGELKSSLNQDESRGGNFHKNNSLHDDDICPDLSYSGIDSYHFELNQNRPVL</sequence>
<evidence type="ECO:0000313" key="2">
    <source>
        <dbReference type="EMBL" id="KAF9998572.1"/>
    </source>
</evidence>
<accession>A0A9P6SSZ8</accession>
<evidence type="ECO:0000313" key="3">
    <source>
        <dbReference type="Proteomes" id="UP000703661"/>
    </source>
</evidence>